<dbReference type="EMBL" id="JAWWNJ010000143">
    <property type="protein sequence ID" value="KAK6983954.1"/>
    <property type="molecule type" value="Genomic_DNA"/>
</dbReference>
<name>A0AAV9ZJB6_9AGAR</name>
<proteinExistence type="predicted"/>
<dbReference type="AlphaFoldDB" id="A0AAV9ZJB6"/>
<reference evidence="1 2" key="1">
    <citation type="journal article" date="2024" name="J Genomics">
        <title>Draft genome sequencing and assembly of Favolaschia claudopus CIRM-BRFM 2984 isolated from oak limbs.</title>
        <authorList>
            <person name="Navarro D."/>
            <person name="Drula E."/>
            <person name="Chaduli D."/>
            <person name="Cazenave R."/>
            <person name="Ahrendt S."/>
            <person name="Wang J."/>
            <person name="Lipzen A."/>
            <person name="Daum C."/>
            <person name="Barry K."/>
            <person name="Grigoriev I.V."/>
            <person name="Favel A."/>
            <person name="Rosso M.N."/>
            <person name="Martin F."/>
        </authorList>
    </citation>
    <scope>NUCLEOTIDE SEQUENCE [LARGE SCALE GENOMIC DNA]</scope>
    <source>
        <strain evidence="1 2">CIRM-BRFM 2984</strain>
    </source>
</reference>
<sequence length="367" mass="40777">MSASRVFPPELLEEIIDHLSGSTVDLLACARVCRACVDRAQKHLFRLIAVGDESDDEDAAWVCAGRLGNALYGNPRLVAYVRELHLRRCSDHIVRPLARIAWTRLLVLSLGKGVISSPEVLFPLVSLSCLRDLCIYAGLMRPSQLRILLGKCSLDISRIQLNTLLFTDAPLYNSPLSPKRDAAVRRNSDDPSKITHLDFEQSRGALGEFLLHLKSIPELLDVRHIRGRDDRWSWLPFILHQAGDAVQSLDIDGGDPSLEHLNFSLLPKLSHLTVCGVGRPLASVLQQSGENPIQMVSYLLGGGGQPDLHDLEEMILSARMPLLQKVEVRVVLKDFCVRGAGYEECVSFIEAQMPRVFERGLLTVVLD</sequence>
<organism evidence="1 2">
    <name type="scientific">Favolaschia claudopus</name>
    <dbReference type="NCBI Taxonomy" id="2862362"/>
    <lineage>
        <taxon>Eukaryota</taxon>
        <taxon>Fungi</taxon>
        <taxon>Dikarya</taxon>
        <taxon>Basidiomycota</taxon>
        <taxon>Agaricomycotina</taxon>
        <taxon>Agaricomycetes</taxon>
        <taxon>Agaricomycetidae</taxon>
        <taxon>Agaricales</taxon>
        <taxon>Marasmiineae</taxon>
        <taxon>Mycenaceae</taxon>
        <taxon>Favolaschia</taxon>
    </lineage>
</organism>
<accession>A0AAV9ZJB6</accession>
<keyword evidence="2" id="KW-1185">Reference proteome</keyword>
<comment type="caution">
    <text evidence="1">The sequence shown here is derived from an EMBL/GenBank/DDBJ whole genome shotgun (WGS) entry which is preliminary data.</text>
</comment>
<evidence type="ECO:0000313" key="1">
    <source>
        <dbReference type="EMBL" id="KAK6983954.1"/>
    </source>
</evidence>
<evidence type="ECO:0000313" key="2">
    <source>
        <dbReference type="Proteomes" id="UP001362999"/>
    </source>
</evidence>
<evidence type="ECO:0008006" key="3">
    <source>
        <dbReference type="Google" id="ProtNLM"/>
    </source>
</evidence>
<dbReference type="Proteomes" id="UP001362999">
    <property type="component" value="Unassembled WGS sequence"/>
</dbReference>
<protein>
    <recommendedName>
        <fullName evidence="3">F-box domain-containing protein</fullName>
    </recommendedName>
</protein>
<gene>
    <name evidence="1" type="ORF">R3P38DRAFT_373361</name>
</gene>